<dbReference type="RefSeq" id="WP_151582795.1">
    <property type="nucleotide sequence ID" value="NZ_WBVM01000005.1"/>
</dbReference>
<reference evidence="13 14" key="1">
    <citation type="submission" date="2019-09" db="EMBL/GenBank/DDBJ databases">
        <title>Pimelobacter sp. isolated from Paulinella.</title>
        <authorList>
            <person name="Jeong S.E."/>
        </authorList>
    </citation>
    <scope>NUCLEOTIDE SEQUENCE [LARGE SCALE GENOMIC DNA]</scope>
    <source>
        <strain evidence="13 14">Pch-N</strain>
    </source>
</reference>
<comment type="similarity">
    <text evidence="2 10">Belongs to the binding-protein-dependent transport system permease family. CysTW subfamily.</text>
</comment>
<dbReference type="Proteomes" id="UP000449906">
    <property type="component" value="Unassembled WGS sequence"/>
</dbReference>
<dbReference type="PANTHER" id="PTHR30425">
    <property type="entry name" value="PHOSPHATE TRANSPORT SYSTEM PERMEASE PROTEIN PST"/>
    <property type="match status" value="1"/>
</dbReference>
<evidence type="ECO:0000256" key="3">
    <source>
        <dbReference type="ARBA" id="ARBA00022448"/>
    </source>
</evidence>
<evidence type="ECO:0000313" key="14">
    <source>
        <dbReference type="Proteomes" id="UP000449906"/>
    </source>
</evidence>
<feature type="transmembrane region" description="Helical" evidence="9">
    <location>
        <begin position="92"/>
        <end position="123"/>
    </location>
</feature>
<feature type="region of interest" description="Disordered" evidence="11">
    <location>
        <begin position="1"/>
        <end position="24"/>
    </location>
</feature>
<accession>A0A7J5DRS7</accession>
<evidence type="ECO:0000313" key="13">
    <source>
        <dbReference type="EMBL" id="KAB2807556.1"/>
    </source>
</evidence>
<evidence type="ECO:0000256" key="7">
    <source>
        <dbReference type="ARBA" id="ARBA00022989"/>
    </source>
</evidence>
<keyword evidence="7 9" id="KW-1133">Transmembrane helix</keyword>
<dbReference type="InterPro" id="IPR000515">
    <property type="entry name" value="MetI-like"/>
</dbReference>
<evidence type="ECO:0000259" key="12">
    <source>
        <dbReference type="PROSITE" id="PS50928"/>
    </source>
</evidence>
<protein>
    <recommendedName>
        <fullName evidence="10">Phosphate transport system permease protein</fullName>
    </recommendedName>
</protein>
<feature type="compositionally biased region" description="Polar residues" evidence="11">
    <location>
        <begin position="1"/>
        <end position="10"/>
    </location>
</feature>
<keyword evidence="4 10" id="KW-1003">Cell membrane</keyword>
<dbReference type="GO" id="GO:0005886">
    <property type="term" value="C:plasma membrane"/>
    <property type="evidence" value="ECO:0007669"/>
    <property type="project" value="UniProtKB-SubCell"/>
</dbReference>
<proteinExistence type="inferred from homology"/>
<keyword evidence="5 10" id="KW-0592">Phosphate transport</keyword>
<evidence type="ECO:0000256" key="2">
    <source>
        <dbReference type="ARBA" id="ARBA00007069"/>
    </source>
</evidence>
<dbReference type="Gene3D" id="1.10.3720.10">
    <property type="entry name" value="MetI-like"/>
    <property type="match status" value="1"/>
</dbReference>
<evidence type="ECO:0000256" key="9">
    <source>
        <dbReference type="RuleBase" id="RU363032"/>
    </source>
</evidence>
<dbReference type="PANTHER" id="PTHR30425:SF1">
    <property type="entry name" value="PHOSPHATE TRANSPORT SYSTEM PERMEASE PROTEIN PSTC"/>
    <property type="match status" value="1"/>
</dbReference>
<feature type="transmembrane region" description="Helical" evidence="9">
    <location>
        <begin position="135"/>
        <end position="159"/>
    </location>
</feature>
<dbReference type="NCBIfam" id="TIGR02138">
    <property type="entry name" value="phosphate_pstC"/>
    <property type="match status" value="1"/>
</dbReference>
<comment type="function">
    <text evidence="10">Part of the binding-protein-dependent transport system for phosphate; probably responsible for the translocation of the substrate across the membrane.</text>
</comment>
<feature type="domain" description="ABC transmembrane type-1" evidence="12">
    <location>
        <begin position="99"/>
        <end position="338"/>
    </location>
</feature>
<feature type="transmembrane region" description="Helical" evidence="9">
    <location>
        <begin position="319"/>
        <end position="343"/>
    </location>
</feature>
<organism evidence="13 14">
    <name type="scientific">Nocardioides simplex</name>
    <name type="common">Arthrobacter simplex</name>
    <dbReference type="NCBI Taxonomy" id="2045"/>
    <lineage>
        <taxon>Bacteria</taxon>
        <taxon>Bacillati</taxon>
        <taxon>Actinomycetota</taxon>
        <taxon>Actinomycetes</taxon>
        <taxon>Propionibacteriales</taxon>
        <taxon>Nocardioidaceae</taxon>
        <taxon>Pimelobacter</taxon>
    </lineage>
</organism>
<comment type="subcellular location">
    <subcellularLocation>
        <location evidence="1 9">Cell membrane</location>
        <topology evidence="1 9">Multi-pass membrane protein</topology>
    </subcellularLocation>
</comment>
<keyword evidence="8 9" id="KW-0472">Membrane</keyword>
<sequence length="353" mass="37811">MPDNATSPPAATSPDVPWDGTDGADQDVPRTLTVRYSRQDRTFLQVVRALAFLVLVITGSIGIFLGYQSIPTLQHYGLSFFTEYRWLPSQDVVGIAAVLLGTIQVAVIALLLAFPLSLLTALFITDWAPAWARPLLVRTVDLMAAVPGIVFGLWVLIVVQPHATRVTHWISKHFDWIPFFHVRTDVDYPIWNQAPGYPAYAGSAAIAALAVAMMIFPMATSVMREVFSEAPVGEKEAALALGATRWSMVRTVVLPFGRGGIIGGTMLALGRALGETISVVMVISQAFEIKPYVLESGTATISALIASGFKEASPAQLSALLTAGFVLFVMTLVVNSLAAVVVARSRGGGVTEL</sequence>
<keyword evidence="6 9" id="KW-0812">Transmembrane</keyword>
<dbReference type="InterPro" id="IPR035906">
    <property type="entry name" value="MetI-like_sf"/>
</dbReference>
<dbReference type="Pfam" id="PF00528">
    <property type="entry name" value="BPD_transp_1"/>
    <property type="match status" value="1"/>
</dbReference>
<evidence type="ECO:0000256" key="1">
    <source>
        <dbReference type="ARBA" id="ARBA00004651"/>
    </source>
</evidence>
<dbReference type="GO" id="GO:0006817">
    <property type="term" value="P:phosphate ion transport"/>
    <property type="evidence" value="ECO:0007669"/>
    <property type="project" value="UniProtKB-KW"/>
</dbReference>
<evidence type="ECO:0000256" key="11">
    <source>
        <dbReference type="SAM" id="MobiDB-lite"/>
    </source>
</evidence>
<dbReference type="EMBL" id="WBVM01000005">
    <property type="protein sequence ID" value="KAB2807556.1"/>
    <property type="molecule type" value="Genomic_DNA"/>
</dbReference>
<dbReference type="CDD" id="cd06261">
    <property type="entry name" value="TM_PBP2"/>
    <property type="match status" value="1"/>
</dbReference>
<name>A0A7J5DRS7_NOCSI</name>
<dbReference type="PROSITE" id="PS50928">
    <property type="entry name" value="ABC_TM1"/>
    <property type="match status" value="1"/>
</dbReference>
<feature type="transmembrane region" description="Helical" evidence="9">
    <location>
        <begin position="46"/>
        <end position="67"/>
    </location>
</feature>
<dbReference type="InterPro" id="IPR051124">
    <property type="entry name" value="Phosphate_Transport_Permease"/>
</dbReference>
<evidence type="ECO:0000256" key="8">
    <source>
        <dbReference type="ARBA" id="ARBA00023136"/>
    </source>
</evidence>
<evidence type="ECO:0000256" key="5">
    <source>
        <dbReference type="ARBA" id="ARBA00022592"/>
    </source>
</evidence>
<comment type="caution">
    <text evidence="10">Lacks conserved residue(s) required for the propagation of feature annotation.</text>
</comment>
<dbReference type="InterPro" id="IPR011864">
    <property type="entry name" value="Phosphate_PstC"/>
</dbReference>
<gene>
    <name evidence="13" type="primary">pstC</name>
    <name evidence="13" type="ORF">F9L07_26355</name>
</gene>
<dbReference type="SUPFAM" id="SSF161098">
    <property type="entry name" value="MetI-like"/>
    <property type="match status" value="1"/>
</dbReference>
<feature type="transmembrane region" description="Helical" evidence="9">
    <location>
        <begin position="197"/>
        <end position="216"/>
    </location>
</feature>
<dbReference type="GO" id="GO:0005315">
    <property type="term" value="F:phosphate transmembrane transporter activity"/>
    <property type="evidence" value="ECO:0007669"/>
    <property type="project" value="InterPro"/>
</dbReference>
<evidence type="ECO:0000256" key="4">
    <source>
        <dbReference type="ARBA" id="ARBA00022475"/>
    </source>
</evidence>
<evidence type="ECO:0000256" key="6">
    <source>
        <dbReference type="ARBA" id="ARBA00022692"/>
    </source>
</evidence>
<evidence type="ECO:0000256" key="10">
    <source>
        <dbReference type="RuleBase" id="RU363054"/>
    </source>
</evidence>
<comment type="caution">
    <text evidence="13">The sequence shown here is derived from an EMBL/GenBank/DDBJ whole genome shotgun (WGS) entry which is preliminary data.</text>
</comment>
<dbReference type="AlphaFoldDB" id="A0A7J5DRS7"/>
<keyword evidence="3 9" id="KW-0813">Transport</keyword>